<feature type="domain" description="PiggyBac transposable element-derived protein" evidence="2">
    <location>
        <begin position="226"/>
        <end position="441"/>
    </location>
</feature>
<name>A0A8P4KH69_DICLA</name>
<dbReference type="PANTHER" id="PTHR47055">
    <property type="entry name" value="DDE_TNP_1_7 DOMAIN-CONTAINING PROTEIN"/>
    <property type="match status" value="1"/>
</dbReference>
<reference evidence="3" key="2">
    <citation type="submission" date="2025-09" db="UniProtKB">
        <authorList>
            <consortium name="Ensembl"/>
        </authorList>
    </citation>
    <scope>IDENTIFICATION</scope>
</reference>
<evidence type="ECO:0000313" key="3">
    <source>
        <dbReference type="Ensembl" id="ENSDLAP00005079641.1"/>
    </source>
</evidence>
<accession>A0A8P4KH69</accession>
<dbReference type="InterPro" id="IPR029526">
    <property type="entry name" value="PGBD"/>
</dbReference>
<feature type="compositionally biased region" description="Basic and acidic residues" evidence="1">
    <location>
        <begin position="66"/>
        <end position="78"/>
    </location>
</feature>
<evidence type="ECO:0000259" key="2">
    <source>
        <dbReference type="Pfam" id="PF13843"/>
    </source>
</evidence>
<dbReference type="Pfam" id="PF13843">
    <property type="entry name" value="DDE_Tnp_1_7"/>
    <property type="match status" value="1"/>
</dbReference>
<proteinExistence type="predicted"/>
<sequence>MELLDLKEPQSDVCYITVIPTVERDAIESDCDSDCSDREYQGETGHLPARLLNGELVNLPQCPARNPEHKPEKDDVLKKMKPHSQKTQKKTQNRDRIFKRSRCPATSGIQDFVTYGPTAADCIKQTKPDPVDLFLLMYPPTLRELTVEMSNLYSMQTKGKALDLSMDELLSFYGVLLASGYSSVPRRHMYWSHDPDVYNEAISNAIRRNRFDEIMASIHLVDNSKMMPYTKQLSINESMIPYYGRHGCKQFIRGKPIRFGYKLWSLASPTGYMFHMEPYCGVHTYLPDTGLGQGPSVVLGLAEQAEVPPGCTFVYDNLFTSLSLIDEMTKRGYGSLGTLRQCHLHDIPFTGVKDFEKMPRGSTEVLTEVEKLLVRWKDNSVVTMATNAVERYSEGQASRWSKEKKAVVKVPQPLYRSAIRSKKWWWPILAWSLHSAVVNSWLFFRDVVGSDYDLLTFQRVLSMDLLKRYGKQPLEQGRRSATVKPQDSTRGDGKHHWPVNTGKRYQRCRRCYNRTVYGCEKCDVPLHIECFKIFHGE</sequence>
<dbReference type="Ensembl" id="ENSDLAT00005068611.1">
    <property type="protein sequence ID" value="ENSDLAP00005079641.1"/>
    <property type="gene ID" value="ENSDLAG00005033808.1"/>
</dbReference>
<feature type="compositionally biased region" description="Basic residues" evidence="1">
    <location>
        <begin position="79"/>
        <end position="91"/>
    </location>
</feature>
<feature type="region of interest" description="Disordered" evidence="1">
    <location>
        <begin position="61"/>
        <end position="96"/>
    </location>
</feature>
<reference evidence="3" key="1">
    <citation type="submission" date="2025-08" db="UniProtKB">
        <authorList>
            <consortium name="Ensembl"/>
        </authorList>
    </citation>
    <scope>IDENTIFICATION</scope>
</reference>
<keyword evidence="4" id="KW-1185">Reference proteome</keyword>
<dbReference type="PANTHER" id="PTHR47055:SF3">
    <property type="entry name" value="PHORBOL-ESTER_DAG-TYPE DOMAIN-CONTAINING PROTEIN"/>
    <property type="match status" value="1"/>
</dbReference>
<protein>
    <recommendedName>
        <fullName evidence="2">PiggyBac transposable element-derived protein domain-containing protein</fullName>
    </recommendedName>
</protein>
<evidence type="ECO:0000256" key="1">
    <source>
        <dbReference type="SAM" id="MobiDB-lite"/>
    </source>
</evidence>
<dbReference type="AlphaFoldDB" id="A0A8P4KH69"/>
<dbReference type="GeneTree" id="ENSGT00940000166543"/>
<dbReference type="GO" id="GO:0043565">
    <property type="term" value="F:sequence-specific DNA binding"/>
    <property type="evidence" value="ECO:0007669"/>
    <property type="project" value="TreeGrafter"/>
</dbReference>
<feature type="region of interest" description="Disordered" evidence="1">
    <location>
        <begin position="476"/>
        <end position="496"/>
    </location>
</feature>
<evidence type="ECO:0000313" key="4">
    <source>
        <dbReference type="Proteomes" id="UP000694389"/>
    </source>
</evidence>
<dbReference type="Proteomes" id="UP000694389">
    <property type="component" value="Unassembled WGS sequence"/>
</dbReference>
<organism evidence="3 4">
    <name type="scientific">Dicentrarchus labrax</name>
    <name type="common">European seabass</name>
    <name type="synonym">Morone labrax</name>
    <dbReference type="NCBI Taxonomy" id="13489"/>
    <lineage>
        <taxon>Eukaryota</taxon>
        <taxon>Metazoa</taxon>
        <taxon>Chordata</taxon>
        <taxon>Craniata</taxon>
        <taxon>Vertebrata</taxon>
        <taxon>Euteleostomi</taxon>
        <taxon>Actinopterygii</taxon>
        <taxon>Neopterygii</taxon>
        <taxon>Teleostei</taxon>
        <taxon>Neoteleostei</taxon>
        <taxon>Acanthomorphata</taxon>
        <taxon>Eupercaria</taxon>
        <taxon>Moronidae</taxon>
        <taxon>Dicentrarchus</taxon>
    </lineage>
</organism>
<dbReference type="InterPro" id="IPR052638">
    <property type="entry name" value="PiggyBac_TE-derived"/>
</dbReference>